<feature type="region of interest" description="Disordered" evidence="2">
    <location>
        <begin position="110"/>
        <end position="143"/>
    </location>
</feature>
<protein>
    <recommendedName>
        <fullName evidence="3">GH16 domain-containing protein</fullName>
    </recommendedName>
</protein>
<name>Q0RME2_FRAAA</name>
<dbReference type="EMBL" id="CT573213">
    <property type="protein sequence ID" value="CAJ61309.1"/>
    <property type="molecule type" value="Genomic_DNA"/>
</dbReference>
<dbReference type="PROSITE" id="PS51762">
    <property type="entry name" value="GH16_2"/>
    <property type="match status" value="1"/>
</dbReference>
<evidence type="ECO:0000256" key="1">
    <source>
        <dbReference type="ARBA" id="ARBA00006865"/>
    </source>
</evidence>
<sequence length="410" mass="43422">MGTRLARTMTALLGALALLTAIGGPASSGAGATVGLQADTVTCTTDTAGYCTVRTGLLQQPAAVRVETALPALHAVDQVTPASFRVRFLGVTGNPQASTPVRFAYTAVLGRPETPLGPPGSPTVSPSPTTSPPAGPTGPVGQTGAWTLPFADDFTGTALDLSRWVLCNPSFSSSCQPYNREQETYNTAPTGNDNVSVSGGQLHLTATQSGGKIYSGMVSTGPDVFGANNPGYHPFQFTYGYYEGRVRVPSGNGFWPSLWMLPDQRVYGGWPDSGEEDVFEIAGNDPTTVHLTEHDAVSGQAGDTATATITGPDTAANFHVYGFDWEPDHLSWYIDGHRARLSICTEIYAANHPGECNGYHDPAAFKAYPFYLIANLSVGGNWPPLHGGPDSTTRFPASMDIDYLRVWQRV</sequence>
<dbReference type="InterPro" id="IPR050546">
    <property type="entry name" value="Glycosyl_Hydrlase_16"/>
</dbReference>
<evidence type="ECO:0000259" key="3">
    <source>
        <dbReference type="PROSITE" id="PS51762"/>
    </source>
</evidence>
<keyword evidence="5" id="KW-1185">Reference proteome</keyword>
<gene>
    <name evidence="4" type="ordered locus">FRAAL2663</name>
</gene>
<dbReference type="HOGENOM" id="CLU_670399_0_0_11"/>
<evidence type="ECO:0000313" key="4">
    <source>
        <dbReference type="EMBL" id="CAJ61309.1"/>
    </source>
</evidence>
<proteinExistence type="inferred from homology"/>
<organism evidence="4 5">
    <name type="scientific">Frankia alni (strain DSM 45986 / CECT 9034 / ACN14a)</name>
    <dbReference type="NCBI Taxonomy" id="326424"/>
    <lineage>
        <taxon>Bacteria</taxon>
        <taxon>Bacillati</taxon>
        <taxon>Actinomycetota</taxon>
        <taxon>Actinomycetes</taxon>
        <taxon>Frankiales</taxon>
        <taxon>Frankiaceae</taxon>
        <taxon>Frankia</taxon>
    </lineage>
</organism>
<dbReference type="AlphaFoldDB" id="Q0RME2"/>
<reference evidence="4 5" key="1">
    <citation type="journal article" date="2007" name="Genome Res.">
        <title>Genome characteristics of facultatively symbiotic Frankia sp. strains reflect host range and host plant biogeography.</title>
        <authorList>
            <person name="Normand P."/>
            <person name="Lapierre P."/>
            <person name="Tisa L.S."/>
            <person name="Gogarten J.P."/>
            <person name="Alloisio N."/>
            <person name="Bagnarol E."/>
            <person name="Bassi C.A."/>
            <person name="Berry A.M."/>
            <person name="Bickhart D.M."/>
            <person name="Choisne N."/>
            <person name="Couloux A."/>
            <person name="Cournoyer B."/>
            <person name="Cruveiller S."/>
            <person name="Daubin V."/>
            <person name="Demange N."/>
            <person name="Francino M.P."/>
            <person name="Goltsman E."/>
            <person name="Huang Y."/>
            <person name="Kopp O.R."/>
            <person name="Labarre L."/>
            <person name="Lapidus A."/>
            <person name="Lavire C."/>
            <person name="Marechal J."/>
            <person name="Martinez M."/>
            <person name="Mastronunzio J.E."/>
            <person name="Mullin B.C."/>
            <person name="Niemann J."/>
            <person name="Pujic P."/>
            <person name="Rawnsley T."/>
            <person name="Rouy Z."/>
            <person name="Schenowitz C."/>
            <person name="Sellstedt A."/>
            <person name="Tavares F."/>
            <person name="Tomkins J.P."/>
            <person name="Vallenet D."/>
            <person name="Valverde C."/>
            <person name="Wall L.G."/>
            <person name="Wang Y."/>
            <person name="Medigue C."/>
            <person name="Benson D.R."/>
        </authorList>
    </citation>
    <scope>NUCLEOTIDE SEQUENCE [LARGE SCALE GENOMIC DNA]</scope>
    <source>
        <strain evidence="5">DSM 45986 / CECT 9034 / ACN14a</strain>
    </source>
</reference>
<feature type="domain" description="GH16" evidence="3">
    <location>
        <begin position="125"/>
        <end position="410"/>
    </location>
</feature>
<dbReference type="eggNOG" id="COG2273">
    <property type="taxonomic scope" value="Bacteria"/>
</dbReference>
<dbReference type="OrthoDB" id="9809583at2"/>
<comment type="similarity">
    <text evidence="1">Belongs to the glycosyl hydrolase 16 family.</text>
</comment>
<dbReference type="Gene3D" id="2.60.120.200">
    <property type="match status" value="1"/>
</dbReference>
<dbReference type="STRING" id="326424.FRAAL2663"/>
<dbReference type="GO" id="GO:0004553">
    <property type="term" value="F:hydrolase activity, hydrolyzing O-glycosyl compounds"/>
    <property type="evidence" value="ECO:0007669"/>
    <property type="project" value="InterPro"/>
</dbReference>
<dbReference type="InterPro" id="IPR013320">
    <property type="entry name" value="ConA-like_dom_sf"/>
</dbReference>
<dbReference type="PANTHER" id="PTHR10963:SF55">
    <property type="entry name" value="GLYCOSIDE HYDROLASE FAMILY 16 PROTEIN"/>
    <property type="match status" value="1"/>
</dbReference>
<accession>Q0RME2</accession>
<evidence type="ECO:0000313" key="5">
    <source>
        <dbReference type="Proteomes" id="UP000000657"/>
    </source>
</evidence>
<dbReference type="InterPro" id="IPR000757">
    <property type="entry name" value="Beta-glucanase-like"/>
</dbReference>
<evidence type="ECO:0000256" key="2">
    <source>
        <dbReference type="SAM" id="MobiDB-lite"/>
    </source>
</evidence>
<dbReference type="Proteomes" id="UP000000657">
    <property type="component" value="Chromosome"/>
</dbReference>
<dbReference type="PANTHER" id="PTHR10963">
    <property type="entry name" value="GLYCOSYL HYDROLASE-RELATED"/>
    <property type="match status" value="1"/>
</dbReference>
<dbReference type="SUPFAM" id="SSF49899">
    <property type="entry name" value="Concanavalin A-like lectins/glucanases"/>
    <property type="match status" value="1"/>
</dbReference>
<dbReference type="CAZy" id="GH16">
    <property type="family name" value="Glycoside Hydrolase Family 16"/>
</dbReference>
<dbReference type="RefSeq" id="WP_011603817.1">
    <property type="nucleotide sequence ID" value="NC_008278.1"/>
</dbReference>
<dbReference type="GO" id="GO:0005975">
    <property type="term" value="P:carbohydrate metabolic process"/>
    <property type="evidence" value="ECO:0007669"/>
    <property type="project" value="InterPro"/>
</dbReference>
<dbReference type="KEGG" id="fal:FRAAL2663"/>
<dbReference type="CDD" id="cd08023">
    <property type="entry name" value="GH16_laminarinase_like"/>
    <property type="match status" value="1"/>
</dbReference>
<dbReference type="Pfam" id="PF00722">
    <property type="entry name" value="Glyco_hydro_16"/>
    <property type="match status" value="1"/>
</dbReference>